<dbReference type="AlphaFoldDB" id="A0A2A2TGP7"/>
<dbReference type="Proteomes" id="UP000218238">
    <property type="component" value="Unassembled WGS sequence"/>
</dbReference>
<sequence length="268" mass="29354">MSQTRIIALFNQSGGVAKTTLAQNLGYHLAQKSEVCHGENPRWQHSQNTRVLLVDMDPQASLTMFMGLEPDELETSIYDAIVNNKPLPIYPESINGLSLVPADINLAAAEMQLSGAMSREYRLKNALAPVLDDYDFILIDCPPSLGLLSIISLTAATHILVPIQCQFKSFKGTELLLNTVAQVRSHTNSNLKFAGFVPTMYDGRTAQESRTVKAVQEQLSSLATVFPPVPKSIAFADASERRVPLALLDKNHSAVAILKKIALQLEKL</sequence>
<evidence type="ECO:0000259" key="2">
    <source>
        <dbReference type="Pfam" id="PF13614"/>
    </source>
</evidence>
<dbReference type="InterPro" id="IPR050678">
    <property type="entry name" value="DNA_Partitioning_ATPase"/>
</dbReference>
<protein>
    <submittedName>
        <fullName evidence="3">Chromosome partitioning protein ParA</fullName>
    </submittedName>
</protein>
<gene>
    <name evidence="3" type="ORF">CK510_16695</name>
</gene>
<dbReference type="InterPro" id="IPR027417">
    <property type="entry name" value="P-loop_NTPase"/>
</dbReference>
<dbReference type="FunFam" id="3.40.50.300:FF:000285">
    <property type="entry name" value="Sporulation initiation inhibitor Soj"/>
    <property type="match status" value="1"/>
</dbReference>
<dbReference type="Pfam" id="PF13614">
    <property type="entry name" value="AAA_31"/>
    <property type="match status" value="1"/>
</dbReference>
<comment type="caution">
    <text evidence="3">The sequence shown here is derived from an EMBL/GenBank/DDBJ whole genome shotgun (WGS) entry which is preliminary data.</text>
</comment>
<proteinExistence type="inferred from homology"/>
<accession>A0A2A2TGP7</accession>
<dbReference type="InterPro" id="IPR025669">
    <property type="entry name" value="AAA_dom"/>
</dbReference>
<evidence type="ECO:0000256" key="1">
    <source>
        <dbReference type="ARBA" id="ARBA00006976"/>
    </source>
</evidence>
<dbReference type="CDD" id="cd02042">
    <property type="entry name" value="ParAB_family"/>
    <property type="match status" value="1"/>
</dbReference>
<name>A0A2A2TGP7_9CYAN</name>
<feature type="domain" description="AAA" evidence="2">
    <location>
        <begin position="46"/>
        <end position="192"/>
    </location>
</feature>
<dbReference type="PANTHER" id="PTHR13696">
    <property type="entry name" value="P-LOOP CONTAINING NUCLEOSIDE TRIPHOSPHATE HYDROLASE"/>
    <property type="match status" value="1"/>
</dbReference>
<dbReference type="Gene3D" id="3.40.50.300">
    <property type="entry name" value="P-loop containing nucleotide triphosphate hydrolases"/>
    <property type="match status" value="1"/>
</dbReference>
<dbReference type="OrthoDB" id="477717at2"/>
<dbReference type="EMBL" id="NTFS01000187">
    <property type="protein sequence ID" value="PAX52920.1"/>
    <property type="molecule type" value="Genomic_DNA"/>
</dbReference>
<reference evidence="3 4" key="1">
    <citation type="submission" date="2017-08" db="EMBL/GenBank/DDBJ databases">
        <title>Draft genome sequence of filamentous cyanobacterium Calothrix elsteri CCALA 953.</title>
        <authorList>
            <person name="Gagunashvili A.N."/>
            <person name="Elster J."/>
            <person name="Andresson O.S."/>
        </authorList>
    </citation>
    <scope>NUCLEOTIDE SEQUENCE [LARGE SCALE GENOMIC DNA]</scope>
    <source>
        <strain evidence="3 4">CCALA 953</strain>
    </source>
</reference>
<evidence type="ECO:0000313" key="3">
    <source>
        <dbReference type="EMBL" id="PAX52920.1"/>
    </source>
</evidence>
<evidence type="ECO:0000313" key="4">
    <source>
        <dbReference type="Proteomes" id="UP000218238"/>
    </source>
</evidence>
<dbReference type="RefSeq" id="WP_095722779.1">
    <property type="nucleotide sequence ID" value="NZ_NTFS01000187.1"/>
</dbReference>
<dbReference type="SUPFAM" id="SSF52540">
    <property type="entry name" value="P-loop containing nucleoside triphosphate hydrolases"/>
    <property type="match status" value="1"/>
</dbReference>
<keyword evidence="4" id="KW-1185">Reference proteome</keyword>
<comment type="similarity">
    <text evidence="1">Belongs to the ParA family.</text>
</comment>
<dbReference type="PANTHER" id="PTHR13696:SF52">
    <property type="entry name" value="PARA FAMILY PROTEIN CT_582"/>
    <property type="match status" value="1"/>
</dbReference>
<organism evidence="3 4">
    <name type="scientific">Brunnivagina elsteri CCALA 953</name>
    <dbReference type="NCBI Taxonomy" id="987040"/>
    <lineage>
        <taxon>Bacteria</taxon>
        <taxon>Bacillati</taxon>
        <taxon>Cyanobacteriota</taxon>
        <taxon>Cyanophyceae</taxon>
        <taxon>Nostocales</taxon>
        <taxon>Calotrichaceae</taxon>
        <taxon>Brunnivagina</taxon>
    </lineage>
</organism>